<feature type="transmembrane region" description="Helical" evidence="8">
    <location>
        <begin position="165"/>
        <end position="186"/>
    </location>
</feature>
<dbReference type="InterPro" id="IPR022457">
    <property type="entry name" value="Asp_Ala_antiprt"/>
</dbReference>
<proteinExistence type="inferred from homology"/>
<feature type="transmembrane region" description="Helical" evidence="8">
    <location>
        <begin position="507"/>
        <end position="526"/>
    </location>
</feature>
<feature type="transmembrane region" description="Helical" evidence="8">
    <location>
        <begin position="480"/>
        <end position="500"/>
    </location>
</feature>
<evidence type="ECO:0000256" key="5">
    <source>
        <dbReference type="ARBA" id="ARBA00022692"/>
    </source>
</evidence>
<evidence type="ECO:0000256" key="6">
    <source>
        <dbReference type="ARBA" id="ARBA00022989"/>
    </source>
</evidence>
<keyword evidence="6 8" id="KW-1133">Transmembrane helix</keyword>
<dbReference type="Pfam" id="PF06826">
    <property type="entry name" value="Asp-Al_Ex"/>
    <property type="match status" value="2"/>
</dbReference>
<keyword evidence="11" id="KW-1185">Reference proteome</keyword>
<dbReference type="NCBIfam" id="TIGR03802">
    <property type="entry name" value="Asp_Ala_antiprt"/>
    <property type="match status" value="1"/>
</dbReference>
<evidence type="ECO:0000256" key="7">
    <source>
        <dbReference type="ARBA" id="ARBA00023136"/>
    </source>
</evidence>
<evidence type="ECO:0000256" key="8">
    <source>
        <dbReference type="SAM" id="Phobius"/>
    </source>
</evidence>
<feature type="transmembrane region" description="Helical" evidence="8">
    <location>
        <begin position="416"/>
        <end position="435"/>
    </location>
</feature>
<evidence type="ECO:0000259" key="9">
    <source>
        <dbReference type="PROSITE" id="PS51202"/>
    </source>
</evidence>
<organism evidence="10 11">
    <name type="scientific">Herbaspirillum chlorophenolicum</name>
    <dbReference type="NCBI Taxonomy" id="211589"/>
    <lineage>
        <taxon>Bacteria</taxon>
        <taxon>Pseudomonadati</taxon>
        <taxon>Pseudomonadota</taxon>
        <taxon>Betaproteobacteria</taxon>
        <taxon>Burkholderiales</taxon>
        <taxon>Oxalobacteraceae</taxon>
        <taxon>Herbaspirillum</taxon>
    </lineage>
</organism>
<feature type="transmembrane region" description="Helical" evidence="8">
    <location>
        <begin position="92"/>
        <end position="114"/>
    </location>
</feature>
<name>A0ABW8F0E0_9BURK</name>
<sequence>MTNSVVALLTAIPEVVLFAALAIGYGLGKIKFGPIQLGGVCGTLIAALILGQLGVTLAPHVKTVFFALFIFSLGFAGGPQFFANLNAKGLRLGAFCLIEVVVVLCMVLAATYALQLDPGTAAGLMAGAATESAIVGTATDAISKLPLPIAQVTQLQANIVTAYSITYIFGLITIVIATSQVFPLLLRINIRTEAKKLWSEMGGESDEGENAVVAAPHLVGRIYRIGGQGSLAPGKTIADLGIELGKRISIVRMSRQGNDIAIHPALRLEPDDEVLVVGRRDALIKIAPLLGEELANISELNTGLQTQNVVVRNKALQGRTLHELASDLPPNLHIAMIRRGEQSLPLLPDVELQLNDVIRLCAVAATYKSAFSELVPQIGKPLPENRRSNIGVLGFGILLGIFIGGLSVRIGDTPFSAGTGGGALLTGLVLGWYGAKRPDLPTINKDALILLKDIGLTVFIACVGLEAGPQALHLLSQYGITLPLIGVAVALVPALVSLLVGHFLFKLSAPILLGAIAGQQCSTPALSGIQNAAGNSTPLLGYTITYAISNVVLPLLGPLVVALAGVVGQMARS</sequence>
<feature type="transmembrane region" description="Helical" evidence="8">
    <location>
        <begin position="37"/>
        <end position="58"/>
    </location>
</feature>
<dbReference type="InterPro" id="IPR050144">
    <property type="entry name" value="AAE_transporter"/>
</dbReference>
<keyword evidence="5 8" id="KW-0812">Transmembrane</keyword>
<keyword evidence="7 8" id="KW-0472">Membrane</keyword>
<feature type="transmembrane region" description="Helical" evidence="8">
    <location>
        <begin position="390"/>
        <end position="410"/>
    </location>
</feature>
<evidence type="ECO:0000313" key="10">
    <source>
        <dbReference type="EMBL" id="MFJ3046731.1"/>
    </source>
</evidence>
<dbReference type="RefSeq" id="WP_402700952.1">
    <property type="nucleotide sequence ID" value="NZ_JBIUZV010000006.1"/>
</dbReference>
<gene>
    <name evidence="10" type="primary">aspT</name>
    <name evidence="10" type="ORF">ACIPEN_12950</name>
</gene>
<dbReference type="PANTHER" id="PTHR30445">
    <property type="entry name" value="K(+)_H(+) ANTIPORTER SUBUNIT KHTT"/>
    <property type="match status" value="1"/>
</dbReference>
<protein>
    <submittedName>
        <fullName evidence="10">Aspartate-alanine antiporter</fullName>
    </submittedName>
</protein>
<keyword evidence="4" id="KW-1003">Cell membrane</keyword>
<feature type="transmembrane region" description="Helical" evidence="8">
    <location>
        <begin position="64"/>
        <end position="85"/>
    </location>
</feature>
<feature type="domain" description="RCK C-terminal" evidence="9">
    <location>
        <begin position="208"/>
        <end position="292"/>
    </location>
</feature>
<dbReference type="InterPro" id="IPR006512">
    <property type="entry name" value="YidE_YbjL"/>
</dbReference>
<evidence type="ECO:0000256" key="1">
    <source>
        <dbReference type="ARBA" id="ARBA00004651"/>
    </source>
</evidence>
<dbReference type="Gene3D" id="3.30.70.1450">
    <property type="entry name" value="Regulator of K+ conductance, C-terminal domain"/>
    <property type="match status" value="2"/>
</dbReference>
<feature type="transmembrane region" description="Helical" evidence="8">
    <location>
        <begin position="546"/>
        <end position="567"/>
    </location>
</feature>
<feature type="transmembrane region" description="Helical" evidence="8">
    <location>
        <begin position="447"/>
        <end position="468"/>
    </location>
</feature>
<feature type="transmembrane region" description="Helical" evidence="8">
    <location>
        <begin position="6"/>
        <end position="25"/>
    </location>
</feature>
<comment type="subcellular location">
    <subcellularLocation>
        <location evidence="1">Cell membrane</location>
        <topology evidence="1">Multi-pass membrane protein</topology>
    </subcellularLocation>
</comment>
<accession>A0ABW8F0E0</accession>
<dbReference type="Pfam" id="PF02080">
    <property type="entry name" value="TrkA_C"/>
    <property type="match status" value="1"/>
</dbReference>
<evidence type="ECO:0000313" key="11">
    <source>
        <dbReference type="Proteomes" id="UP001617427"/>
    </source>
</evidence>
<keyword evidence="3" id="KW-0813">Transport</keyword>
<comment type="similarity">
    <text evidence="2">Belongs to the AAE transporter (TC 2.A.81) family.</text>
</comment>
<dbReference type="InterPro" id="IPR006037">
    <property type="entry name" value="RCK_C"/>
</dbReference>
<dbReference type="Proteomes" id="UP001617427">
    <property type="component" value="Unassembled WGS sequence"/>
</dbReference>
<evidence type="ECO:0000256" key="2">
    <source>
        <dbReference type="ARBA" id="ARBA00009854"/>
    </source>
</evidence>
<dbReference type="InterPro" id="IPR036721">
    <property type="entry name" value="RCK_C_sf"/>
</dbReference>
<dbReference type="EMBL" id="JBIUZV010000006">
    <property type="protein sequence ID" value="MFJ3046731.1"/>
    <property type="molecule type" value="Genomic_DNA"/>
</dbReference>
<dbReference type="PROSITE" id="PS51202">
    <property type="entry name" value="RCK_C"/>
    <property type="match status" value="1"/>
</dbReference>
<dbReference type="NCBIfam" id="TIGR01625">
    <property type="entry name" value="YidE_YbjL_dupl"/>
    <property type="match status" value="1"/>
</dbReference>
<reference evidence="10 11" key="1">
    <citation type="submission" date="2024-10" db="EMBL/GenBank/DDBJ databases">
        <title>The Natural Products Discovery Center: Release of the First 8490 Sequenced Strains for Exploring Actinobacteria Biosynthetic Diversity.</title>
        <authorList>
            <person name="Kalkreuter E."/>
            <person name="Kautsar S.A."/>
            <person name="Yang D."/>
            <person name="Bader C.D."/>
            <person name="Teijaro C.N."/>
            <person name="Fluegel L."/>
            <person name="Davis C.M."/>
            <person name="Simpson J.R."/>
            <person name="Lauterbach L."/>
            <person name="Steele A.D."/>
            <person name="Gui C."/>
            <person name="Meng S."/>
            <person name="Li G."/>
            <person name="Viehrig K."/>
            <person name="Ye F."/>
            <person name="Su P."/>
            <person name="Kiefer A.F."/>
            <person name="Nichols A."/>
            <person name="Cepeda A.J."/>
            <person name="Yan W."/>
            <person name="Fan B."/>
            <person name="Jiang Y."/>
            <person name="Adhikari A."/>
            <person name="Zheng C.-J."/>
            <person name="Schuster L."/>
            <person name="Cowan T.M."/>
            <person name="Smanski M.J."/>
            <person name="Chevrette M.G."/>
            <person name="De Carvalho L.P.S."/>
            <person name="Shen B."/>
        </authorList>
    </citation>
    <scope>NUCLEOTIDE SEQUENCE [LARGE SCALE GENOMIC DNA]</scope>
    <source>
        <strain evidence="10 11">NPDC087045</strain>
    </source>
</reference>
<evidence type="ECO:0000256" key="4">
    <source>
        <dbReference type="ARBA" id="ARBA00022475"/>
    </source>
</evidence>
<comment type="caution">
    <text evidence="10">The sequence shown here is derived from an EMBL/GenBank/DDBJ whole genome shotgun (WGS) entry which is preliminary data.</text>
</comment>
<evidence type="ECO:0000256" key="3">
    <source>
        <dbReference type="ARBA" id="ARBA00022448"/>
    </source>
</evidence>
<dbReference type="PANTHER" id="PTHR30445:SF9">
    <property type="match status" value="1"/>
</dbReference>
<dbReference type="SUPFAM" id="SSF116726">
    <property type="entry name" value="TrkA C-terminal domain-like"/>
    <property type="match status" value="2"/>
</dbReference>